<sequence length="151" mass="17555">MRNNIKRGGKVVIFITFLFLCYFVLYFRPQITIENDTDKIIYLYVMERSLILEEPSIDEVNQIKTAKIIRPKSKLKIRPTIGSLLRKKIELDIGWQVGSRVESLSESGYQWFSIGSKNGVCSFSIKIDTLYTEKKKGNKILCFKRINPIEP</sequence>
<evidence type="ECO:0000313" key="2">
    <source>
        <dbReference type="EMBL" id="MBS0967806.1"/>
    </source>
</evidence>
<protein>
    <recommendedName>
        <fullName evidence="4">SH3b domain-containing protein</fullName>
    </recommendedName>
</protein>
<dbReference type="EMBL" id="JAERKB010000001">
    <property type="protein sequence ID" value="MBS0967806.1"/>
    <property type="molecule type" value="Genomic_DNA"/>
</dbReference>
<gene>
    <name evidence="2" type="ORF">JK232_02760</name>
</gene>
<feature type="transmembrane region" description="Helical" evidence="1">
    <location>
        <begin position="12"/>
        <end position="29"/>
    </location>
</feature>
<keyword evidence="3" id="KW-1185">Reference proteome</keyword>
<keyword evidence="1" id="KW-0812">Transmembrane</keyword>
<name>A0ABS5JCX7_9GAMM</name>
<accession>A0ABS5JCX7</accession>
<dbReference type="Proteomes" id="UP000680634">
    <property type="component" value="Unassembled WGS sequence"/>
</dbReference>
<reference evidence="2 3" key="1">
    <citation type="submission" date="2020-12" db="EMBL/GenBank/DDBJ databases">
        <authorList>
            <person name="Mcmullen J.G."/>
        </authorList>
    </citation>
    <scope>NUCLEOTIDE SEQUENCE [LARGE SCALE GENOMIC DNA]</scope>
    <source>
        <strain evidence="2 3">JGM97</strain>
    </source>
</reference>
<evidence type="ECO:0008006" key="4">
    <source>
        <dbReference type="Google" id="ProtNLM"/>
    </source>
</evidence>
<dbReference type="RefSeq" id="WP_212588778.1">
    <property type="nucleotide sequence ID" value="NZ_JAERKB010000001.1"/>
</dbReference>
<keyword evidence="1" id="KW-0472">Membrane</keyword>
<evidence type="ECO:0000256" key="1">
    <source>
        <dbReference type="SAM" id="Phobius"/>
    </source>
</evidence>
<keyword evidence="1" id="KW-1133">Transmembrane helix</keyword>
<comment type="caution">
    <text evidence="2">The sequence shown here is derived from an EMBL/GenBank/DDBJ whole genome shotgun (WGS) entry which is preliminary data.</text>
</comment>
<proteinExistence type="predicted"/>
<organism evidence="2 3">
    <name type="scientific">Nissabacter archeti</name>
    <dbReference type="NCBI Taxonomy" id="1917880"/>
    <lineage>
        <taxon>Bacteria</taxon>
        <taxon>Pseudomonadati</taxon>
        <taxon>Pseudomonadota</taxon>
        <taxon>Gammaproteobacteria</taxon>
        <taxon>Enterobacterales</taxon>
        <taxon>Yersiniaceae</taxon>
        <taxon>Nissabacter</taxon>
    </lineage>
</organism>
<reference evidence="3" key="2">
    <citation type="submission" date="2023-07" db="EMBL/GenBank/DDBJ databases">
        <title>Genome-inferred correspondence between phylogeny and metabolic traits in the wild Drosophila gut microbiome.</title>
        <authorList>
            <person name="Bueno E."/>
            <person name="Blow F."/>
            <person name="Douglas A.E."/>
        </authorList>
    </citation>
    <scope>NUCLEOTIDE SEQUENCE [LARGE SCALE GENOMIC DNA]</scope>
    <source>
        <strain evidence="3">JGM97</strain>
    </source>
</reference>
<evidence type="ECO:0000313" key="3">
    <source>
        <dbReference type="Proteomes" id="UP000680634"/>
    </source>
</evidence>